<evidence type="ECO:0000256" key="1">
    <source>
        <dbReference type="SAM" id="Phobius"/>
    </source>
</evidence>
<gene>
    <name evidence="2" type="ORF">Voc01_021690</name>
</gene>
<dbReference type="InterPro" id="IPR025238">
    <property type="entry name" value="DUF4184"/>
</dbReference>
<comment type="caution">
    <text evidence="2">The sequence shown here is derived from an EMBL/GenBank/DDBJ whole genome shotgun (WGS) entry which is preliminary data.</text>
</comment>
<protein>
    <recommendedName>
        <fullName evidence="4">DUF4184 family protein</fullName>
    </recommendedName>
</protein>
<evidence type="ECO:0000313" key="3">
    <source>
        <dbReference type="Proteomes" id="UP000635606"/>
    </source>
</evidence>
<keyword evidence="1" id="KW-1133">Transmembrane helix</keyword>
<keyword evidence="3" id="KW-1185">Reference proteome</keyword>
<sequence length="250" mass="27064">MPLTLPTHPLAVVPLKLWRPRWFDGVGLVLGAVAPDLAYTADGYGVTIHSHAWHAPLWWAVPLTLVLAPLVRWAAAPVAAHLPHGGPLALRDYGALPPSRHRWWVTAWSAVLGAVTHLLWDAVTHPTVDGGRVPFPPLTTEALPGWPWWLVVSRVSDLVGFGVAALLAVHIGRSGLIRRWYGPPPPVRRRPVRFWATAALVTAAGMALLPLQSVRLFHDQAIRALVVVSLALLAGAIAASPKHRARLPVP</sequence>
<feature type="transmembrane region" description="Helical" evidence="1">
    <location>
        <begin position="221"/>
        <end position="239"/>
    </location>
</feature>
<accession>A0A8J3ZQM0</accession>
<dbReference type="EMBL" id="BOPH01000024">
    <property type="protein sequence ID" value="GIJ67252.1"/>
    <property type="molecule type" value="Genomic_DNA"/>
</dbReference>
<proteinExistence type="predicted"/>
<dbReference type="Pfam" id="PF13803">
    <property type="entry name" value="DUF4184"/>
    <property type="match status" value="1"/>
</dbReference>
<evidence type="ECO:0000313" key="2">
    <source>
        <dbReference type="EMBL" id="GIJ67252.1"/>
    </source>
</evidence>
<keyword evidence="1" id="KW-0472">Membrane</keyword>
<feature type="transmembrane region" description="Helical" evidence="1">
    <location>
        <begin position="192"/>
        <end position="209"/>
    </location>
</feature>
<dbReference type="Proteomes" id="UP000635606">
    <property type="component" value="Unassembled WGS sequence"/>
</dbReference>
<reference evidence="2" key="1">
    <citation type="submission" date="2021-01" db="EMBL/GenBank/DDBJ databases">
        <title>Whole genome shotgun sequence of Virgisporangium ochraceum NBRC 16418.</title>
        <authorList>
            <person name="Komaki H."/>
            <person name="Tamura T."/>
        </authorList>
    </citation>
    <scope>NUCLEOTIDE SEQUENCE</scope>
    <source>
        <strain evidence="2">NBRC 16418</strain>
    </source>
</reference>
<evidence type="ECO:0008006" key="4">
    <source>
        <dbReference type="Google" id="ProtNLM"/>
    </source>
</evidence>
<organism evidence="2 3">
    <name type="scientific">Virgisporangium ochraceum</name>
    <dbReference type="NCBI Taxonomy" id="65505"/>
    <lineage>
        <taxon>Bacteria</taxon>
        <taxon>Bacillati</taxon>
        <taxon>Actinomycetota</taxon>
        <taxon>Actinomycetes</taxon>
        <taxon>Micromonosporales</taxon>
        <taxon>Micromonosporaceae</taxon>
        <taxon>Virgisporangium</taxon>
    </lineage>
</organism>
<dbReference type="RefSeq" id="WP_203927212.1">
    <property type="nucleotide sequence ID" value="NZ_BOPH01000024.1"/>
</dbReference>
<feature type="transmembrane region" description="Helical" evidence="1">
    <location>
        <begin position="146"/>
        <end position="171"/>
    </location>
</feature>
<dbReference type="AlphaFoldDB" id="A0A8J3ZQM0"/>
<name>A0A8J3ZQM0_9ACTN</name>
<keyword evidence="1" id="KW-0812">Transmembrane</keyword>